<evidence type="ECO:0000313" key="5">
    <source>
        <dbReference type="EMBL" id="NED94824.1"/>
    </source>
</evidence>
<organism evidence="5 6">
    <name type="scientific">Phytoactinopolyspora alkaliphila</name>
    <dbReference type="NCBI Taxonomy" id="1783498"/>
    <lineage>
        <taxon>Bacteria</taxon>
        <taxon>Bacillati</taxon>
        <taxon>Actinomycetota</taxon>
        <taxon>Actinomycetes</taxon>
        <taxon>Jiangellales</taxon>
        <taxon>Jiangellaceae</taxon>
        <taxon>Phytoactinopolyspora</taxon>
    </lineage>
</organism>
<dbReference type="GO" id="GO:0008840">
    <property type="term" value="F:4-hydroxy-tetrahydrodipicolinate synthase activity"/>
    <property type="evidence" value="ECO:0007669"/>
    <property type="project" value="TreeGrafter"/>
</dbReference>
<evidence type="ECO:0000256" key="2">
    <source>
        <dbReference type="ARBA" id="ARBA00023239"/>
    </source>
</evidence>
<dbReference type="InterPro" id="IPR002220">
    <property type="entry name" value="DapA-like"/>
</dbReference>
<keyword evidence="2 3" id="KW-0456">Lyase</keyword>
<evidence type="ECO:0000256" key="1">
    <source>
        <dbReference type="ARBA" id="ARBA00007592"/>
    </source>
</evidence>
<dbReference type="AlphaFoldDB" id="A0A6N9YIN2"/>
<evidence type="ECO:0000256" key="4">
    <source>
        <dbReference type="PIRSR" id="PIRSR001365-1"/>
    </source>
</evidence>
<dbReference type="RefSeq" id="WP_163816888.1">
    <property type="nucleotide sequence ID" value="NZ_JAAGOB010000002.1"/>
</dbReference>
<dbReference type="EMBL" id="JAAGOB010000002">
    <property type="protein sequence ID" value="NED94824.1"/>
    <property type="molecule type" value="Genomic_DNA"/>
</dbReference>
<dbReference type="SMART" id="SM01130">
    <property type="entry name" value="DHDPS"/>
    <property type="match status" value="1"/>
</dbReference>
<dbReference type="SUPFAM" id="SSF51569">
    <property type="entry name" value="Aldolase"/>
    <property type="match status" value="1"/>
</dbReference>
<dbReference type="InterPro" id="IPR013785">
    <property type="entry name" value="Aldolase_TIM"/>
</dbReference>
<dbReference type="CDD" id="cd00408">
    <property type="entry name" value="DHDPS-like"/>
    <property type="match status" value="1"/>
</dbReference>
<dbReference type="PANTHER" id="PTHR12128">
    <property type="entry name" value="DIHYDRODIPICOLINATE SYNTHASE"/>
    <property type="match status" value="1"/>
</dbReference>
<evidence type="ECO:0000313" key="6">
    <source>
        <dbReference type="Proteomes" id="UP000469185"/>
    </source>
</evidence>
<protein>
    <submittedName>
        <fullName evidence="5">Dihydrodipicolinate synthase family protein</fullName>
    </submittedName>
</protein>
<comment type="caution">
    <text evidence="5">The sequence shown here is derived from an EMBL/GenBank/DDBJ whole genome shotgun (WGS) entry which is preliminary data.</text>
</comment>
<feature type="active site" description="Schiff-base intermediate with substrate" evidence="4">
    <location>
        <position position="170"/>
    </location>
</feature>
<gene>
    <name evidence="5" type="ORF">G1H11_05815</name>
</gene>
<reference evidence="5 6" key="1">
    <citation type="submission" date="2020-02" db="EMBL/GenBank/DDBJ databases">
        <authorList>
            <person name="Li X.-J."/>
            <person name="Feng X.-M."/>
        </authorList>
    </citation>
    <scope>NUCLEOTIDE SEQUENCE [LARGE SCALE GENOMIC DNA]</scope>
    <source>
        <strain evidence="5 6">CGMCC 4.7225</strain>
    </source>
</reference>
<accession>A0A6N9YIN2</accession>
<proteinExistence type="inferred from homology"/>
<dbReference type="Gene3D" id="3.20.20.70">
    <property type="entry name" value="Aldolase class I"/>
    <property type="match status" value="1"/>
</dbReference>
<comment type="similarity">
    <text evidence="1 3">Belongs to the DapA family.</text>
</comment>
<dbReference type="Proteomes" id="UP000469185">
    <property type="component" value="Unassembled WGS sequence"/>
</dbReference>
<feature type="active site" description="Proton donor/acceptor" evidence="4">
    <location>
        <position position="142"/>
    </location>
</feature>
<dbReference type="PIRSF" id="PIRSF001365">
    <property type="entry name" value="DHDPS"/>
    <property type="match status" value="1"/>
</dbReference>
<keyword evidence="6" id="KW-1185">Reference proteome</keyword>
<dbReference type="Pfam" id="PF00701">
    <property type="entry name" value="DHDPS"/>
    <property type="match status" value="1"/>
</dbReference>
<evidence type="ECO:0000256" key="3">
    <source>
        <dbReference type="PIRNR" id="PIRNR001365"/>
    </source>
</evidence>
<sequence>MKPLNATEIRGVWGTLLLPVDDHGGIRWDLLDEQLGTLLTSGVDGVYAHGTAGEFHTLTEPEFDRISELIAGRCEAAGMAFQIGATHPSAQLCLDRVRRARAVAPGAIQVILPDWLPLSDDECLAFVSRVAEEAAPVPLVLYNPPHAKTQISPSLLGRLLAEAPSVVGVKVAGGDDAWFEQVRVRAPGCSLFVAGHRLASGMARGAHGSYSNIAAMSPAGAVAWYRQILGEPAAAPAAALDVERRIAGFFAAHITPLQARGLSNPALDKFLAAVGGWAEIGLGVRWPYASAPAAAVEEARSDARVLLPELFPSLS</sequence>
<name>A0A6N9YIN2_9ACTN</name>
<dbReference type="PANTHER" id="PTHR12128:SF66">
    <property type="entry name" value="4-HYDROXY-2-OXOGLUTARATE ALDOLASE, MITOCHONDRIAL"/>
    <property type="match status" value="1"/>
</dbReference>